<dbReference type="AlphaFoldDB" id="A0A7J7D0R9"/>
<feature type="compositionally biased region" description="Polar residues" evidence="1">
    <location>
        <begin position="37"/>
        <end position="47"/>
    </location>
</feature>
<reference evidence="2 3" key="1">
    <citation type="journal article" date="2020" name="Nat. Commun.">
        <title>Genome of Tripterygium wilfordii and identification of cytochrome P450 involved in triptolide biosynthesis.</title>
        <authorList>
            <person name="Tu L."/>
            <person name="Su P."/>
            <person name="Zhang Z."/>
            <person name="Gao L."/>
            <person name="Wang J."/>
            <person name="Hu T."/>
            <person name="Zhou J."/>
            <person name="Zhang Y."/>
            <person name="Zhao Y."/>
            <person name="Liu Y."/>
            <person name="Song Y."/>
            <person name="Tong Y."/>
            <person name="Lu Y."/>
            <person name="Yang J."/>
            <person name="Xu C."/>
            <person name="Jia M."/>
            <person name="Peters R.J."/>
            <person name="Huang L."/>
            <person name="Gao W."/>
        </authorList>
    </citation>
    <scope>NUCLEOTIDE SEQUENCE [LARGE SCALE GENOMIC DNA]</scope>
    <source>
        <strain evidence="3">cv. XIE 37</strain>
        <tissue evidence="2">Leaf</tissue>
    </source>
</reference>
<name>A0A7J7D0R9_TRIWF</name>
<dbReference type="OrthoDB" id="1715909at2759"/>
<accession>A0A7J7D0R9</accession>
<organism evidence="2 3">
    <name type="scientific">Tripterygium wilfordii</name>
    <name type="common">Thunder God vine</name>
    <dbReference type="NCBI Taxonomy" id="458696"/>
    <lineage>
        <taxon>Eukaryota</taxon>
        <taxon>Viridiplantae</taxon>
        <taxon>Streptophyta</taxon>
        <taxon>Embryophyta</taxon>
        <taxon>Tracheophyta</taxon>
        <taxon>Spermatophyta</taxon>
        <taxon>Magnoliopsida</taxon>
        <taxon>eudicotyledons</taxon>
        <taxon>Gunneridae</taxon>
        <taxon>Pentapetalae</taxon>
        <taxon>rosids</taxon>
        <taxon>fabids</taxon>
        <taxon>Celastrales</taxon>
        <taxon>Celastraceae</taxon>
        <taxon>Tripterygium</taxon>
    </lineage>
</organism>
<evidence type="ECO:0000256" key="1">
    <source>
        <dbReference type="SAM" id="MobiDB-lite"/>
    </source>
</evidence>
<evidence type="ECO:0000313" key="3">
    <source>
        <dbReference type="Proteomes" id="UP000593562"/>
    </source>
</evidence>
<dbReference type="InParanoid" id="A0A7J7D0R9"/>
<feature type="region of interest" description="Disordered" evidence="1">
    <location>
        <begin position="18"/>
        <end position="59"/>
    </location>
</feature>
<keyword evidence="3" id="KW-1185">Reference proteome</keyword>
<dbReference type="Proteomes" id="UP000593562">
    <property type="component" value="Unassembled WGS sequence"/>
</dbReference>
<dbReference type="EMBL" id="JAAARO010000012">
    <property type="protein sequence ID" value="KAF5739931.1"/>
    <property type="molecule type" value="Genomic_DNA"/>
</dbReference>
<proteinExistence type="predicted"/>
<sequence>MGGGRQKKLSSFSLFGMFKSSSKPRRGSAGEVDDPDQATSSTSSSNGRKVWPSDEDYKGRWVADPNINLKATAFISKFHETRVSESETQIYHHALNH</sequence>
<comment type="caution">
    <text evidence="2">The sequence shown here is derived from an EMBL/GenBank/DDBJ whole genome shotgun (WGS) entry which is preliminary data.</text>
</comment>
<protein>
    <submittedName>
        <fullName evidence="2">Uncharacterized protein</fullName>
    </submittedName>
</protein>
<gene>
    <name evidence="2" type="ORF">HS088_TW12G01145</name>
</gene>
<dbReference type="PANTHER" id="PTHR33511">
    <property type="entry name" value="OS06G0632400 PROTEIN"/>
    <property type="match status" value="1"/>
</dbReference>
<evidence type="ECO:0000313" key="2">
    <source>
        <dbReference type="EMBL" id="KAF5739931.1"/>
    </source>
</evidence>